<dbReference type="SUPFAM" id="SSF81452">
    <property type="entry name" value="Cytochrome c oxidase subunit III-like"/>
    <property type="match status" value="1"/>
</dbReference>
<dbReference type="PROSITE" id="PS50253">
    <property type="entry name" value="COX3"/>
    <property type="match status" value="1"/>
</dbReference>
<comment type="function">
    <text evidence="10">Component of the cytochrome c oxidase, the last enzyme in the mitochondrial electron transport chain which drives oxidative phosphorylation. The respiratory chain contains 3 multisubunit complexes succinate dehydrogenase (complex II, CII), ubiquinol-cytochrome c oxidoreductase (cytochrome b-c1 complex, complex III, CIII) and cytochrome c oxidase (complex IV, CIV), that cooperate to transfer electrons derived from NADH and succinate to molecular oxygen, creating an electrochemical gradient over the inner membrane that drives transmembrane transport and the ATP synthase. Cytochrome c oxidase is the component of the respiratory chain that catalyzes the reduction of oxygen to water. Electrons originating from reduced cytochrome c in the intermembrane space (IMS) are transferred via the dinuclear copper A center (CU(A)) of subunit 2 and heme A of subunit 1 to the active site in subunit 1, a binuclear center (BNC) formed by heme A3 and copper B (CU(B)). The BNC reduces molecular oxygen to 2 water molecules using 4 electrons from cytochrome c in the IMS and 4 protons from the mitochondrial matrix.</text>
</comment>
<evidence type="ECO:0000256" key="9">
    <source>
        <dbReference type="ARBA" id="ARBA00049512"/>
    </source>
</evidence>
<evidence type="ECO:0000256" key="3">
    <source>
        <dbReference type="ARBA" id="ARBA00015944"/>
    </source>
</evidence>
<keyword evidence="4 10" id="KW-0812">Transmembrane</keyword>
<dbReference type="FunFam" id="1.20.120.80:FF:000002">
    <property type="entry name" value="Cytochrome c oxidase subunit 3"/>
    <property type="match status" value="1"/>
</dbReference>
<dbReference type="CDD" id="cd01665">
    <property type="entry name" value="Cyt_c_Oxidase_III"/>
    <property type="match status" value="1"/>
</dbReference>
<evidence type="ECO:0000313" key="13">
    <source>
        <dbReference type="EMBL" id="CAX68846.1"/>
    </source>
</evidence>
<evidence type="ECO:0000256" key="5">
    <source>
        <dbReference type="ARBA" id="ARBA00022792"/>
    </source>
</evidence>
<dbReference type="GO" id="GO:0006123">
    <property type="term" value="P:mitochondrial electron transport, cytochrome c to oxygen"/>
    <property type="evidence" value="ECO:0007669"/>
    <property type="project" value="TreeGrafter"/>
</dbReference>
<keyword evidence="8 11" id="KW-0472">Membrane</keyword>
<dbReference type="InterPro" id="IPR000298">
    <property type="entry name" value="Cyt_c_oxidase-like_su3"/>
</dbReference>
<reference evidence="13" key="1">
    <citation type="journal article" date="2009" name="Mol. Biol. Evol.">
        <title>Hyper-variability of ascidian mitochondrial gene order: exposing the myth of deuterostome organelle genome stability.</title>
        <authorList>
            <person name="Gissi C."/>
            <person name="Pesole G."/>
            <person name="Mastrototaro F."/>
            <person name="Iannelli F."/>
            <person name="Guida V."/>
            <person name="Griggio F."/>
        </authorList>
    </citation>
    <scope>NUCLEOTIDE SEQUENCE</scope>
    <source>
        <tissue evidence="13">Single colony</tissue>
    </source>
</reference>
<evidence type="ECO:0000256" key="11">
    <source>
        <dbReference type="SAM" id="Phobius"/>
    </source>
</evidence>
<feature type="transmembrane region" description="Helical" evidence="11">
    <location>
        <begin position="238"/>
        <end position="258"/>
    </location>
</feature>
<keyword evidence="7 11" id="KW-1133">Transmembrane helix</keyword>
<feature type="transmembrane region" description="Helical" evidence="11">
    <location>
        <begin position="189"/>
        <end position="218"/>
    </location>
</feature>
<dbReference type="Gene3D" id="1.20.120.80">
    <property type="entry name" value="Cytochrome c oxidase, subunit III, four-helix bundle"/>
    <property type="match status" value="1"/>
</dbReference>
<dbReference type="AlphaFoldDB" id="D1GKZ2"/>
<evidence type="ECO:0000256" key="7">
    <source>
        <dbReference type="ARBA" id="ARBA00022989"/>
    </source>
</evidence>
<dbReference type="Gene3D" id="1.10.287.70">
    <property type="match status" value="1"/>
</dbReference>
<dbReference type="PANTHER" id="PTHR11403">
    <property type="entry name" value="CYTOCHROME C OXIDASE SUBUNIT III"/>
    <property type="match status" value="1"/>
</dbReference>
<feature type="domain" description="Heme-copper oxidase subunit III family profile" evidence="12">
    <location>
        <begin position="3"/>
        <end position="259"/>
    </location>
</feature>
<feature type="transmembrane region" description="Helical" evidence="11">
    <location>
        <begin position="129"/>
        <end position="149"/>
    </location>
</feature>
<feature type="transmembrane region" description="Helical" evidence="11">
    <location>
        <begin position="12"/>
        <end position="31"/>
    </location>
</feature>
<evidence type="ECO:0000256" key="2">
    <source>
        <dbReference type="ARBA" id="ARBA00010581"/>
    </source>
</evidence>
<dbReference type="GO" id="GO:0004129">
    <property type="term" value="F:cytochrome-c oxidase activity"/>
    <property type="evidence" value="ECO:0007669"/>
    <property type="project" value="UniProtKB-EC"/>
</dbReference>
<geneLocation type="mitochondrion" evidence="13"/>
<evidence type="ECO:0000256" key="8">
    <source>
        <dbReference type="ARBA" id="ARBA00023136"/>
    </source>
</evidence>
<evidence type="ECO:0000259" key="12">
    <source>
        <dbReference type="PROSITE" id="PS50253"/>
    </source>
</evidence>
<protein>
    <recommendedName>
        <fullName evidence="3 10">Cytochrome c oxidase subunit 3</fullName>
    </recommendedName>
</protein>
<dbReference type="Pfam" id="PF00510">
    <property type="entry name" value="COX3"/>
    <property type="match status" value="1"/>
</dbReference>
<keyword evidence="5" id="KW-0999">Mitochondrion inner membrane</keyword>
<evidence type="ECO:0000256" key="4">
    <source>
        <dbReference type="ARBA" id="ARBA00022692"/>
    </source>
</evidence>
<evidence type="ECO:0000256" key="1">
    <source>
        <dbReference type="ARBA" id="ARBA00004448"/>
    </source>
</evidence>
<dbReference type="InterPro" id="IPR024791">
    <property type="entry name" value="Cyt_c/ubiquinol_Oxase_su3"/>
</dbReference>
<comment type="catalytic activity">
    <reaction evidence="9">
        <text>4 Fe(II)-[cytochrome c] + O2 + 8 H(+)(in) = 4 Fe(III)-[cytochrome c] + 2 H2O + 4 H(+)(out)</text>
        <dbReference type="Rhea" id="RHEA:11436"/>
        <dbReference type="Rhea" id="RHEA-COMP:10350"/>
        <dbReference type="Rhea" id="RHEA-COMP:14399"/>
        <dbReference type="ChEBI" id="CHEBI:15377"/>
        <dbReference type="ChEBI" id="CHEBI:15378"/>
        <dbReference type="ChEBI" id="CHEBI:15379"/>
        <dbReference type="ChEBI" id="CHEBI:29033"/>
        <dbReference type="ChEBI" id="CHEBI:29034"/>
        <dbReference type="EC" id="7.1.1.9"/>
    </reaction>
    <physiologicalReaction direction="left-to-right" evidence="9">
        <dbReference type="Rhea" id="RHEA:11437"/>
    </physiologicalReaction>
</comment>
<feature type="transmembrane region" description="Helical" evidence="11">
    <location>
        <begin position="37"/>
        <end position="56"/>
    </location>
</feature>
<evidence type="ECO:0000256" key="6">
    <source>
        <dbReference type="ARBA" id="ARBA00022967"/>
    </source>
</evidence>
<organism evidence="13">
    <name type="scientific">Aplidium conicum</name>
    <name type="common">Conical sea squirt</name>
    <name type="synonym">Alcyonium conicum</name>
    <dbReference type="NCBI Taxonomy" id="286149"/>
    <lineage>
        <taxon>Eukaryota</taxon>
        <taxon>Metazoa</taxon>
        <taxon>Chordata</taxon>
        <taxon>Tunicata</taxon>
        <taxon>Ascidiacea</taxon>
        <taxon>Aplousobranchia</taxon>
        <taxon>Polyclinidae</taxon>
        <taxon>Aplidium</taxon>
    </lineage>
</organism>
<dbReference type="CTD" id="4514"/>
<comment type="subcellular location">
    <subcellularLocation>
        <location evidence="1">Mitochondrion inner membrane</location>
        <topology evidence="1">Multi-pass membrane protein</topology>
    </subcellularLocation>
</comment>
<dbReference type="GeneID" id="8656552"/>
<comment type="similarity">
    <text evidence="2 10">Belongs to the cytochrome c oxidase subunit 3 family.</text>
</comment>
<dbReference type="InterPro" id="IPR013833">
    <property type="entry name" value="Cyt_c_oxidase_su3_a-hlx"/>
</dbReference>
<accession>D1GKZ2</accession>
<keyword evidence="6" id="KW-1278">Translocase</keyword>
<dbReference type="RefSeq" id="YP_003331397.1">
    <property type="nucleotide sequence ID" value="NC_013584.1"/>
</dbReference>
<gene>
    <name evidence="13" type="primary">cox3</name>
</gene>
<dbReference type="InterPro" id="IPR033945">
    <property type="entry name" value="Cyt_c_oxase_su3_dom"/>
</dbReference>
<dbReference type="EMBL" id="FN313538">
    <property type="protein sequence ID" value="CAX68846.1"/>
    <property type="molecule type" value="Genomic_DNA"/>
</dbReference>
<dbReference type="InterPro" id="IPR035973">
    <property type="entry name" value="Cyt_c_oxidase_su3-like_sf"/>
</dbReference>
<keyword evidence="10 13" id="KW-0496">Mitochondrion</keyword>
<dbReference type="GO" id="GO:0005743">
    <property type="term" value="C:mitochondrial inner membrane"/>
    <property type="evidence" value="ECO:0007669"/>
    <property type="project" value="UniProtKB-SubCell"/>
</dbReference>
<sequence>MFRSTSFHLVDNSPWPIIGAWGFFFITSSFLFMFQKVGMLVLFALMFLVVLAYCWWRDVIRESSLLGFHTKGVHVIFLTGMVWFISSEVLFFFGFFWAFFHSSLCVSVDLVSLWPPIGVEVLNPLGVPLLNTVVLLSSGVTVTWAHYGVFSSNLNNALKGMIYTMFLGVFFTLLQYMEYLDSSFMISDSVYGSIFFMATGFHGFHVIIGTCFLLVSFLRMWKGHFTSKHHIGLECSIWYWHFVDVVWIFLYISIYWWGSII</sequence>
<feature type="transmembrane region" description="Helical" evidence="11">
    <location>
        <begin position="76"/>
        <end position="100"/>
    </location>
</feature>
<proteinExistence type="inferred from homology"/>
<name>D1GKZ2_APLCO</name>
<evidence type="ECO:0000256" key="10">
    <source>
        <dbReference type="RuleBase" id="RU003375"/>
    </source>
</evidence>
<feature type="transmembrane region" description="Helical" evidence="11">
    <location>
        <begin position="161"/>
        <end position="177"/>
    </location>
</feature>
<dbReference type="PANTHER" id="PTHR11403:SF7">
    <property type="entry name" value="CYTOCHROME C OXIDASE SUBUNIT 3"/>
    <property type="match status" value="1"/>
</dbReference>